<dbReference type="Proteomes" id="UP000286931">
    <property type="component" value="Unassembled WGS sequence"/>
</dbReference>
<dbReference type="AlphaFoldDB" id="A0A401YEF0"/>
<proteinExistence type="predicted"/>
<evidence type="ECO:0000313" key="3">
    <source>
        <dbReference type="Proteomes" id="UP000286931"/>
    </source>
</evidence>
<keyword evidence="3" id="KW-1185">Reference proteome</keyword>
<feature type="compositionally biased region" description="Low complexity" evidence="1">
    <location>
        <begin position="44"/>
        <end position="56"/>
    </location>
</feature>
<evidence type="ECO:0000313" key="2">
    <source>
        <dbReference type="EMBL" id="GCD92960.1"/>
    </source>
</evidence>
<evidence type="ECO:0000256" key="1">
    <source>
        <dbReference type="SAM" id="MobiDB-lite"/>
    </source>
</evidence>
<name>A0A401YEF0_9ACTN</name>
<accession>A0A401YEF0</accession>
<dbReference type="EMBL" id="BIFH01000013">
    <property type="protein sequence ID" value="GCD92960.1"/>
    <property type="molecule type" value="Genomic_DNA"/>
</dbReference>
<comment type="caution">
    <text evidence="2">The sequence shown here is derived from an EMBL/GenBank/DDBJ whole genome shotgun (WGS) entry which is preliminary data.</text>
</comment>
<sequence length="176" mass="18249">MNGTPSAVGSSTVGTSWDQLRGLVAEAVREAVAELTSATADRGSSPPSAAVAPTAVAPTVAEPDTRPVVLRDDADLARFVRLLLDLTATPEGRAALDDRRIRFRLDHDLPAHTGGAERPAPAQGVHRIERGAVGEAAVTAAAAAGHHIVAGPRAVITPLGRDTARRLGIRIDREEA</sequence>
<reference evidence="2 3" key="1">
    <citation type="submission" date="2018-12" db="EMBL/GenBank/DDBJ databases">
        <title>Draft genome sequence of Embleya hyalina NBRC 13850T.</title>
        <authorList>
            <person name="Komaki H."/>
            <person name="Hosoyama A."/>
            <person name="Kimura A."/>
            <person name="Ichikawa N."/>
            <person name="Tamura T."/>
        </authorList>
    </citation>
    <scope>NUCLEOTIDE SEQUENCE [LARGE SCALE GENOMIC DNA]</scope>
    <source>
        <strain evidence="2 3">NBRC 13850</strain>
    </source>
</reference>
<gene>
    <name evidence="2" type="ORF">EHYA_00603</name>
</gene>
<dbReference type="OrthoDB" id="4730721at2"/>
<dbReference type="RefSeq" id="WP_126635257.1">
    <property type="nucleotide sequence ID" value="NZ_BIFH01000013.1"/>
</dbReference>
<protein>
    <submittedName>
        <fullName evidence="2">Uncharacterized protein</fullName>
    </submittedName>
</protein>
<feature type="region of interest" description="Disordered" evidence="1">
    <location>
        <begin position="37"/>
        <end position="56"/>
    </location>
</feature>
<organism evidence="2 3">
    <name type="scientific">Embleya hyalina</name>
    <dbReference type="NCBI Taxonomy" id="516124"/>
    <lineage>
        <taxon>Bacteria</taxon>
        <taxon>Bacillati</taxon>
        <taxon>Actinomycetota</taxon>
        <taxon>Actinomycetes</taxon>
        <taxon>Kitasatosporales</taxon>
        <taxon>Streptomycetaceae</taxon>
        <taxon>Embleya</taxon>
    </lineage>
</organism>